<evidence type="ECO:0000256" key="2">
    <source>
        <dbReference type="ARBA" id="ARBA00002714"/>
    </source>
</evidence>
<evidence type="ECO:0000256" key="13">
    <source>
        <dbReference type="ARBA" id="ARBA00022842"/>
    </source>
</evidence>
<comment type="pathway">
    <text evidence="4">Cofactor biosynthesis; tetrahydrofolylpolyglutamate biosynthesis.</text>
</comment>
<evidence type="ECO:0000256" key="6">
    <source>
        <dbReference type="ARBA" id="ARBA00013023"/>
    </source>
</evidence>
<keyword evidence="14" id="KW-0289">Folate biosynthesis</keyword>
<comment type="catalytic activity">
    <reaction evidence="21">
        <text>7,8-dihydropteroate + L-glutamate + ATP = 7,8-dihydrofolate + ADP + phosphate + H(+)</text>
        <dbReference type="Rhea" id="RHEA:23584"/>
        <dbReference type="ChEBI" id="CHEBI:15378"/>
        <dbReference type="ChEBI" id="CHEBI:17839"/>
        <dbReference type="ChEBI" id="CHEBI:29985"/>
        <dbReference type="ChEBI" id="CHEBI:30616"/>
        <dbReference type="ChEBI" id="CHEBI:43474"/>
        <dbReference type="ChEBI" id="CHEBI:57451"/>
        <dbReference type="ChEBI" id="CHEBI:456216"/>
        <dbReference type="EC" id="6.3.2.12"/>
    </reaction>
</comment>
<keyword evidence="12 22" id="KW-0067">ATP-binding</keyword>
<evidence type="ECO:0000313" key="25">
    <source>
        <dbReference type="EMBL" id="SDG72868.1"/>
    </source>
</evidence>
<dbReference type="GO" id="GO:0046872">
    <property type="term" value="F:metal ion binding"/>
    <property type="evidence" value="ECO:0007669"/>
    <property type="project" value="UniProtKB-KW"/>
</dbReference>
<dbReference type="InterPro" id="IPR001645">
    <property type="entry name" value="Folylpolyglutamate_synth"/>
</dbReference>
<evidence type="ECO:0000256" key="10">
    <source>
        <dbReference type="ARBA" id="ARBA00022723"/>
    </source>
</evidence>
<dbReference type="GO" id="GO:0046656">
    <property type="term" value="P:folic acid biosynthetic process"/>
    <property type="evidence" value="ECO:0007669"/>
    <property type="project" value="UniProtKB-KW"/>
</dbReference>
<dbReference type="Proteomes" id="UP000199134">
    <property type="component" value="Unassembled WGS sequence"/>
</dbReference>
<dbReference type="STRING" id="645274.SAMN04487901_10887"/>
<dbReference type="OrthoDB" id="9809356at2"/>
<dbReference type="InterPro" id="IPR004101">
    <property type="entry name" value="Mur_ligase_C"/>
</dbReference>
<keyword evidence="9 22" id="KW-0436">Ligase</keyword>
<dbReference type="EC" id="6.3.2.17" evidence="7"/>
<dbReference type="EC" id="6.3.2.12" evidence="6"/>
<dbReference type="InterPro" id="IPR013221">
    <property type="entry name" value="Mur_ligase_cen"/>
</dbReference>
<comment type="function">
    <text evidence="2">Functions in two distinct reactions of the de novo folate biosynthetic pathway. Catalyzes the addition of a glutamate residue to dihydropteroate (7,8-dihydropteroate or H2Pte) to form dihydrofolate (7,8-dihydrofolate monoglutamate or H2Pte-Glu). Also catalyzes successive additions of L-glutamate to tetrahydrofolate or 10-formyltetrahydrofolate or 5,10-methylenetetrahydrofolate, leading to folylpolyglutamate derivatives.</text>
</comment>
<dbReference type="Proteomes" id="UP000198779">
    <property type="component" value="Unassembled WGS sequence"/>
</dbReference>
<comment type="catalytic activity">
    <reaction evidence="20">
        <text>(6R)-5,10-methylenetetrahydrofolyl-(gamma-L-Glu)(n) + L-glutamate + ATP = (6R)-5,10-methylenetetrahydrofolyl-(gamma-L-Glu)(n+1) + ADP + phosphate + H(+)</text>
        <dbReference type="Rhea" id="RHEA:51912"/>
        <dbReference type="Rhea" id="RHEA-COMP:13257"/>
        <dbReference type="Rhea" id="RHEA-COMP:13258"/>
        <dbReference type="ChEBI" id="CHEBI:15378"/>
        <dbReference type="ChEBI" id="CHEBI:29985"/>
        <dbReference type="ChEBI" id="CHEBI:30616"/>
        <dbReference type="ChEBI" id="CHEBI:43474"/>
        <dbReference type="ChEBI" id="CHEBI:136572"/>
        <dbReference type="ChEBI" id="CHEBI:456216"/>
        <dbReference type="EC" id="6.3.2.17"/>
    </reaction>
</comment>
<dbReference type="GO" id="GO:0008841">
    <property type="term" value="F:dihydrofolate synthase activity"/>
    <property type="evidence" value="ECO:0007669"/>
    <property type="project" value="UniProtKB-EC"/>
</dbReference>
<dbReference type="Pfam" id="PF02875">
    <property type="entry name" value="Mur_ligase_C"/>
    <property type="match status" value="1"/>
</dbReference>
<dbReference type="Gene3D" id="3.40.1190.10">
    <property type="entry name" value="Mur-like, catalytic domain"/>
    <property type="match status" value="1"/>
</dbReference>
<gene>
    <name evidence="26" type="ORF">SAMN04487900_11142</name>
    <name evidence="25" type="ORF">SAMN04487901_10887</name>
</gene>
<name>A0A1H0HGA1_9BACT</name>
<dbReference type="EMBL" id="FNCQ01000008">
    <property type="protein sequence ID" value="SDG72868.1"/>
    <property type="molecule type" value="Genomic_DNA"/>
</dbReference>
<dbReference type="PIRSF" id="PIRSF001563">
    <property type="entry name" value="Folylpolyglu_synth"/>
    <property type="match status" value="1"/>
</dbReference>
<dbReference type="SUPFAM" id="SSF53244">
    <property type="entry name" value="MurD-like peptide ligases, peptide-binding domain"/>
    <property type="match status" value="1"/>
</dbReference>
<evidence type="ECO:0000256" key="9">
    <source>
        <dbReference type="ARBA" id="ARBA00022598"/>
    </source>
</evidence>
<dbReference type="EMBL" id="FNIW01000011">
    <property type="protein sequence ID" value="SDO18064.1"/>
    <property type="molecule type" value="Genomic_DNA"/>
</dbReference>
<dbReference type="AlphaFoldDB" id="A0A1H0HGA1"/>
<evidence type="ECO:0000313" key="26">
    <source>
        <dbReference type="EMBL" id="SDO18064.1"/>
    </source>
</evidence>
<comment type="catalytic activity">
    <reaction evidence="19">
        <text>10-formyltetrahydrofolyl-(gamma-L-Glu)(n) + L-glutamate + ATP = 10-formyltetrahydrofolyl-(gamma-L-Glu)(n+1) + ADP + phosphate + H(+)</text>
        <dbReference type="Rhea" id="RHEA:51904"/>
        <dbReference type="Rhea" id="RHEA-COMP:13088"/>
        <dbReference type="Rhea" id="RHEA-COMP:14300"/>
        <dbReference type="ChEBI" id="CHEBI:15378"/>
        <dbReference type="ChEBI" id="CHEBI:29985"/>
        <dbReference type="ChEBI" id="CHEBI:30616"/>
        <dbReference type="ChEBI" id="CHEBI:43474"/>
        <dbReference type="ChEBI" id="CHEBI:134413"/>
        <dbReference type="ChEBI" id="CHEBI:456216"/>
        <dbReference type="EC" id="6.3.2.17"/>
    </reaction>
</comment>
<dbReference type="PANTHER" id="PTHR11136">
    <property type="entry name" value="FOLYLPOLYGLUTAMATE SYNTHASE-RELATED"/>
    <property type="match status" value="1"/>
</dbReference>
<evidence type="ECO:0000256" key="8">
    <source>
        <dbReference type="ARBA" id="ARBA00019357"/>
    </source>
</evidence>
<evidence type="ECO:0000256" key="17">
    <source>
        <dbReference type="ARBA" id="ARBA00032510"/>
    </source>
</evidence>
<feature type="domain" description="Mur ligase central" evidence="24">
    <location>
        <begin position="51"/>
        <end position="263"/>
    </location>
</feature>
<evidence type="ECO:0000256" key="3">
    <source>
        <dbReference type="ARBA" id="ARBA00004799"/>
    </source>
</evidence>
<reference evidence="25 28" key="2">
    <citation type="submission" date="2016-10" db="EMBL/GenBank/DDBJ databases">
        <authorList>
            <person name="de Groot N.N."/>
        </authorList>
    </citation>
    <scope>NUCLEOTIDE SEQUENCE [LARGE SCALE GENOMIC DNA]</scope>
    <source>
        <strain evidence="28">BP1-145</strain>
        <strain evidence="25">BP1-148</strain>
    </source>
</reference>
<protein>
    <recommendedName>
        <fullName evidence="8">Dihydrofolate synthase/folylpolyglutamate synthase</fullName>
        <ecNumber evidence="6">6.3.2.12</ecNumber>
        <ecNumber evidence="7">6.3.2.17</ecNumber>
    </recommendedName>
    <alternativeName>
        <fullName evidence="17">Folylpoly-gamma-glutamate synthetase-dihydrofolate synthetase</fullName>
    </alternativeName>
    <alternativeName>
        <fullName evidence="15">Folylpolyglutamate synthetase</fullName>
    </alternativeName>
    <alternativeName>
        <fullName evidence="16">Tetrahydrofolylpolyglutamate synthase</fullName>
    </alternativeName>
</protein>
<dbReference type="GO" id="GO:0004326">
    <property type="term" value="F:tetrahydrofolylpolyglutamate synthase activity"/>
    <property type="evidence" value="ECO:0007669"/>
    <property type="project" value="UniProtKB-EC"/>
</dbReference>
<dbReference type="NCBIfam" id="TIGR01499">
    <property type="entry name" value="folC"/>
    <property type="match status" value="1"/>
</dbReference>
<dbReference type="Pfam" id="PF08245">
    <property type="entry name" value="Mur_ligase_M"/>
    <property type="match status" value="1"/>
</dbReference>
<evidence type="ECO:0000256" key="21">
    <source>
        <dbReference type="ARBA" id="ARBA00049161"/>
    </source>
</evidence>
<dbReference type="FunFam" id="3.40.1190.10:FF:000011">
    <property type="entry name" value="Folylpolyglutamate synthase/dihydrofolate synthase"/>
    <property type="match status" value="1"/>
</dbReference>
<dbReference type="GO" id="GO:0005737">
    <property type="term" value="C:cytoplasm"/>
    <property type="evidence" value="ECO:0007669"/>
    <property type="project" value="TreeGrafter"/>
</dbReference>
<keyword evidence="10" id="KW-0479">Metal-binding</keyword>
<evidence type="ECO:0000256" key="16">
    <source>
        <dbReference type="ARBA" id="ARBA00030592"/>
    </source>
</evidence>
<dbReference type="RefSeq" id="WP_091817402.1">
    <property type="nucleotide sequence ID" value="NZ_CP091790.1"/>
</dbReference>
<comment type="catalytic activity">
    <reaction evidence="18">
        <text>(6S)-5,6,7,8-tetrahydrofolyl-(gamma-L-Glu)(n) + L-glutamate + ATP = (6S)-5,6,7,8-tetrahydrofolyl-(gamma-L-Glu)(n+1) + ADP + phosphate + H(+)</text>
        <dbReference type="Rhea" id="RHEA:10580"/>
        <dbReference type="Rhea" id="RHEA-COMP:14738"/>
        <dbReference type="Rhea" id="RHEA-COMP:14740"/>
        <dbReference type="ChEBI" id="CHEBI:15378"/>
        <dbReference type="ChEBI" id="CHEBI:29985"/>
        <dbReference type="ChEBI" id="CHEBI:30616"/>
        <dbReference type="ChEBI" id="CHEBI:43474"/>
        <dbReference type="ChEBI" id="CHEBI:141005"/>
        <dbReference type="ChEBI" id="CHEBI:456216"/>
        <dbReference type="EC" id="6.3.2.17"/>
    </reaction>
</comment>
<evidence type="ECO:0000256" key="18">
    <source>
        <dbReference type="ARBA" id="ARBA00047493"/>
    </source>
</evidence>
<feature type="domain" description="Mur ligase C-terminal" evidence="23">
    <location>
        <begin position="311"/>
        <end position="427"/>
    </location>
</feature>
<dbReference type="PANTHER" id="PTHR11136:SF0">
    <property type="entry name" value="DIHYDROFOLATE SYNTHETASE-RELATED"/>
    <property type="match status" value="1"/>
</dbReference>
<evidence type="ECO:0000256" key="4">
    <source>
        <dbReference type="ARBA" id="ARBA00005150"/>
    </source>
</evidence>
<comment type="pathway">
    <text evidence="3">Cofactor biosynthesis; tetrahydrofolate biosynthesis; 7,8-dihydrofolate from 2-amino-4-hydroxy-6-hydroxymethyl-7,8-dihydropteridine diphosphate and 4-aminobenzoate: step 2/2.</text>
</comment>
<dbReference type="InterPro" id="IPR036565">
    <property type="entry name" value="Mur-like_cat_sf"/>
</dbReference>
<dbReference type="PROSITE" id="PS01012">
    <property type="entry name" value="FOLYLPOLYGLU_SYNT_2"/>
    <property type="match status" value="1"/>
</dbReference>
<evidence type="ECO:0000256" key="22">
    <source>
        <dbReference type="PIRNR" id="PIRNR001563"/>
    </source>
</evidence>
<accession>A0A1H0HGA1</accession>
<evidence type="ECO:0000259" key="24">
    <source>
        <dbReference type="Pfam" id="PF08245"/>
    </source>
</evidence>
<evidence type="ECO:0000256" key="20">
    <source>
        <dbReference type="ARBA" id="ARBA00049035"/>
    </source>
</evidence>
<dbReference type="Gene3D" id="3.90.190.20">
    <property type="entry name" value="Mur ligase, C-terminal domain"/>
    <property type="match status" value="1"/>
</dbReference>
<evidence type="ECO:0000256" key="19">
    <source>
        <dbReference type="ARBA" id="ARBA00047808"/>
    </source>
</evidence>
<evidence type="ECO:0000256" key="15">
    <source>
        <dbReference type="ARBA" id="ARBA00030048"/>
    </source>
</evidence>
<evidence type="ECO:0000256" key="12">
    <source>
        <dbReference type="ARBA" id="ARBA00022840"/>
    </source>
</evidence>
<comment type="similarity">
    <text evidence="5 22">Belongs to the folylpolyglutamate synthase family.</text>
</comment>
<keyword evidence="13" id="KW-0460">Magnesium</keyword>
<dbReference type="InterPro" id="IPR036615">
    <property type="entry name" value="Mur_ligase_C_dom_sf"/>
</dbReference>
<evidence type="ECO:0000256" key="5">
    <source>
        <dbReference type="ARBA" id="ARBA00008276"/>
    </source>
</evidence>
<accession>A0A1G7WLY2</accession>
<organism evidence="26 28">
    <name type="scientific">Prevotella communis</name>
    <dbReference type="NCBI Taxonomy" id="2913614"/>
    <lineage>
        <taxon>Bacteria</taxon>
        <taxon>Pseudomonadati</taxon>
        <taxon>Bacteroidota</taxon>
        <taxon>Bacteroidia</taxon>
        <taxon>Bacteroidales</taxon>
        <taxon>Prevotellaceae</taxon>
        <taxon>Prevotella</taxon>
    </lineage>
</organism>
<evidence type="ECO:0000256" key="14">
    <source>
        <dbReference type="ARBA" id="ARBA00022909"/>
    </source>
</evidence>
<evidence type="ECO:0000313" key="27">
    <source>
        <dbReference type="Proteomes" id="UP000198779"/>
    </source>
</evidence>
<sequence length="439" mass="49176">MTYQEATEYLFCKTSNFEHQGVGGYKEGLENTLKLNEHFGHPHEHFRSIHIAGTNGKGSVSNMLAAQLQTCGYKVGLYTSPHIIDFKERIRVNGTPISEDYVTKFVETEKSFFESFNPTFFEIATAMAFKYFKEMDVDIAVVEVGLGGRLDCTNIITPILSVITNISLDHTQLLGNSLEQIAIEKGGIIKRGIPVVIGESTAETKAVFDTLAAEAHSPITYAEEQDEVISWEEEPNGSGIKYHTKHYGDFLCELSGSFQPKNMKTVLETMHQLEKLGYMSAYPESGHNENTISEIENAFKNVTNITGLMARWQIIRQNPTVVCDTGHNPGAWEYLGKQLENTKCRELRIVFGLVEDKDIYTVMSLLPKNATYYYTKGSTKRAFPETSLKIFGDQFGLKGECYPTVEEAYQAAMQGATNEDFIFVGGSTYVVSDFMKSRI</sequence>
<keyword evidence="11 22" id="KW-0547">Nucleotide-binding</keyword>
<reference evidence="26 27" key="1">
    <citation type="submission" date="2016-10" db="EMBL/GenBank/DDBJ databases">
        <authorList>
            <person name="Varghese N."/>
            <person name="Submissions S."/>
        </authorList>
    </citation>
    <scope>NUCLEOTIDE SEQUENCE</scope>
    <source>
        <strain evidence="26">BP1-145</strain>
        <strain evidence="27">BP1-148</strain>
    </source>
</reference>
<dbReference type="InterPro" id="IPR018109">
    <property type="entry name" value="Folylpolyglutamate_synth_CS"/>
</dbReference>
<evidence type="ECO:0000256" key="7">
    <source>
        <dbReference type="ARBA" id="ARBA00013025"/>
    </source>
</evidence>
<keyword evidence="27" id="KW-1185">Reference proteome</keyword>
<evidence type="ECO:0000313" key="28">
    <source>
        <dbReference type="Proteomes" id="UP000199134"/>
    </source>
</evidence>
<comment type="cofactor">
    <cofactor evidence="1">
        <name>Mg(2+)</name>
        <dbReference type="ChEBI" id="CHEBI:18420"/>
    </cofactor>
</comment>
<evidence type="ECO:0000259" key="23">
    <source>
        <dbReference type="Pfam" id="PF02875"/>
    </source>
</evidence>
<evidence type="ECO:0000256" key="1">
    <source>
        <dbReference type="ARBA" id="ARBA00001946"/>
    </source>
</evidence>
<evidence type="ECO:0000256" key="11">
    <source>
        <dbReference type="ARBA" id="ARBA00022741"/>
    </source>
</evidence>
<dbReference type="GO" id="GO:0005524">
    <property type="term" value="F:ATP binding"/>
    <property type="evidence" value="ECO:0007669"/>
    <property type="project" value="UniProtKB-KW"/>
</dbReference>
<dbReference type="SUPFAM" id="SSF53623">
    <property type="entry name" value="MurD-like peptide ligases, catalytic domain"/>
    <property type="match status" value="1"/>
</dbReference>
<proteinExistence type="inferred from homology"/>